<dbReference type="InterPro" id="IPR006311">
    <property type="entry name" value="TAT_signal"/>
</dbReference>
<sequence length="162" mass="16633">MVFITKAAAALIALLATSTEALRPAVTPTMSSAGSKTPGRRDFLRLSSAVAVGTLAGSAPANAVKELCLPWDAGSKYYEVGSFMCMPPPPEPEYLSPENQKAAKAAFDAELAANLKKEGITLAEKNKANAEAAAKAKAEADAKKAAEKAAKQAALAAEAAKK</sequence>
<dbReference type="EMBL" id="HBGT01019206">
    <property type="protein sequence ID" value="CAD9421647.1"/>
    <property type="molecule type" value="Transcribed_RNA"/>
</dbReference>
<feature type="signal peptide" evidence="1">
    <location>
        <begin position="1"/>
        <end position="21"/>
    </location>
</feature>
<evidence type="ECO:0000313" key="2">
    <source>
        <dbReference type="EMBL" id="CAD9421647.1"/>
    </source>
</evidence>
<proteinExistence type="predicted"/>
<organism evidence="2">
    <name type="scientific">Florenciella parvula</name>
    <dbReference type="NCBI Taxonomy" id="236787"/>
    <lineage>
        <taxon>Eukaryota</taxon>
        <taxon>Sar</taxon>
        <taxon>Stramenopiles</taxon>
        <taxon>Ochrophyta</taxon>
        <taxon>Dictyochophyceae</taxon>
        <taxon>Florenciellales</taxon>
        <taxon>Florenciella</taxon>
    </lineage>
</organism>
<evidence type="ECO:0000256" key="1">
    <source>
        <dbReference type="SAM" id="SignalP"/>
    </source>
</evidence>
<dbReference type="InterPro" id="IPR019546">
    <property type="entry name" value="TAT_signal_bac_arc"/>
</dbReference>
<dbReference type="PROSITE" id="PS51318">
    <property type="entry name" value="TAT"/>
    <property type="match status" value="1"/>
</dbReference>
<gene>
    <name evidence="2" type="ORF">FPAR1323_LOCUS10117</name>
</gene>
<reference evidence="2" key="1">
    <citation type="submission" date="2021-01" db="EMBL/GenBank/DDBJ databases">
        <authorList>
            <person name="Corre E."/>
            <person name="Pelletier E."/>
            <person name="Niang G."/>
            <person name="Scheremetjew M."/>
            <person name="Finn R."/>
            <person name="Kale V."/>
            <person name="Holt S."/>
            <person name="Cochrane G."/>
            <person name="Meng A."/>
            <person name="Brown T."/>
            <person name="Cohen L."/>
        </authorList>
    </citation>
    <scope>NUCLEOTIDE SEQUENCE</scope>
    <source>
        <strain evidence="2">RCC1693</strain>
    </source>
</reference>
<dbReference type="NCBIfam" id="TIGR01409">
    <property type="entry name" value="TAT_signal_seq"/>
    <property type="match status" value="1"/>
</dbReference>
<dbReference type="AlphaFoldDB" id="A0A7S2CC20"/>
<name>A0A7S2CC20_9STRA</name>
<feature type="chain" id="PRO_5031287115" evidence="1">
    <location>
        <begin position="22"/>
        <end position="162"/>
    </location>
</feature>
<protein>
    <submittedName>
        <fullName evidence="2">Uncharacterized protein</fullName>
    </submittedName>
</protein>
<keyword evidence="1" id="KW-0732">Signal</keyword>
<accession>A0A7S2CC20</accession>